<evidence type="ECO:0000313" key="2">
    <source>
        <dbReference type="Proteomes" id="UP000029095"/>
    </source>
</evidence>
<dbReference type="EMBL" id="JNFQ01000002">
    <property type="protein sequence ID" value="KFG73249.1"/>
    <property type="molecule type" value="Genomic_DNA"/>
</dbReference>
<dbReference type="Proteomes" id="UP000029095">
    <property type="component" value="Unassembled WGS sequence"/>
</dbReference>
<organism evidence="1 2">
    <name type="scientific">Streptomyces mutabilis</name>
    <dbReference type="NCBI Taxonomy" id="67332"/>
    <lineage>
        <taxon>Bacteria</taxon>
        <taxon>Bacillati</taxon>
        <taxon>Actinomycetota</taxon>
        <taxon>Actinomycetes</taxon>
        <taxon>Kitasatosporales</taxon>
        <taxon>Streptomycetaceae</taxon>
        <taxon>Streptomyces</taxon>
    </lineage>
</organism>
<keyword evidence="2" id="KW-1185">Reference proteome</keyword>
<name>A0A086MWI1_9ACTN</name>
<gene>
    <name evidence="1" type="ORF">FM21_20725</name>
</gene>
<accession>A0A086MWI1</accession>
<dbReference type="HOGENOM" id="CLU_2865968_0_0_11"/>
<proteinExistence type="predicted"/>
<reference evidence="1 2" key="1">
    <citation type="submission" date="2014-05" db="EMBL/GenBank/DDBJ databases">
        <title>Complete genome sequence of the Streptomyces mutabilis TRM45540.</title>
        <authorList>
            <person name="Luo X."/>
            <person name="Zhang L."/>
        </authorList>
    </citation>
    <scope>NUCLEOTIDE SEQUENCE [LARGE SCALE GENOMIC DNA]</scope>
    <source>
        <strain evidence="1 2">TRM45540</strain>
    </source>
</reference>
<dbReference type="AlphaFoldDB" id="A0A086MWI1"/>
<evidence type="ECO:0000313" key="1">
    <source>
        <dbReference type="EMBL" id="KFG73249.1"/>
    </source>
</evidence>
<sequence length="64" mass="7076">MRSAFPEICFIQRIGAFAVARPSSDTGGAAFQMPVIREPMSQLSVFKRLGEPEEIANELVHGKR</sequence>
<protein>
    <submittedName>
        <fullName evidence="1">Uncharacterized protein</fullName>
    </submittedName>
</protein>
<dbReference type="STRING" id="1915400.FM21_20725"/>
<comment type="caution">
    <text evidence="1">The sequence shown here is derived from an EMBL/GenBank/DDBJ whole genome shotgun (WGS) entry which is preliminary data.</text>
</comment>